<evidence type="ECO:0000256" key="2">
    <source>
        <dbReference type="SAM" id="Phobius"/>
    </source>
</evidence>
<keyword evidence="2" id="KW-0812">Transmembrane</keyword>
<feature type="signal peptide" evidence="3">
    <location>
        <begin position="1"/>
        <end position="23"/>
    </location>
</feature>
<dbReference type="SUPFAM" id="SSF52833">
    <property type="entry name" value="Thioredoxin-like"/>
    <property type="match status" value="1"/>
</dbReference>
<feature type="transmembrane region" description="Helical" evidence="2">
    <location>
        <begin position="235"/>
        <end position="254"/>
    </location>
</feature>
<dbReference type="STRING" id="460265.Mnod_6887"/>
<feature type="chain" id="PRO_5002874079" description="Electron transport protein SCO1/SenC" evidence="3">
    <location>
        <begin position="24"/>
        <end position="342"/>
    </location>
</feature>
<keyword evidence="2" id="KW-0472">Membrane</keyword>
<dbReference type="Gene3D" id="3.40.30.10">
    <property type="entry name" value="Glutaredoxin"/>
    <property type="match status" value="1"/>
</dbReference>
<dbReference type="Proteomes" id="UP000008207">
    <property type="component" value="Chromosome"/>
</dbReference>
<evidence type="ECO:0000313" key="5">
    <source>
        <dbReference type="Proteomes" id="UP000008207"/>
    </source>
</evidence>
<evidence type="ECO:0000256" key="3">
    <source>
        <dbReference type="SAM" id="SignalP"/>
    </source>
</evidence>
<dbReference type="AlphaFoldDB" id="B8IHG9"/>
<organism evidence="4 5">
    <name type="scientific">Methylobacterium nodulans (strain LMG 21967 / CNCM I-2342 / ORS 2060)</name>
    <dbReference type="NCBI Taxonomy" id="460265"/>
    <lineage>
        <taxon>Bacteria</taxon>
        <taxon>Pseudomonadati</taxon>
        <taxon>Pseudomonadota</taxon>
        <taxon>Alphaproteobacteria</taxon>
        <taxon>Hyphomicrobiales</taxon>
        <taxon>Methylobacteriaceae</taxon>
        <taxon>Methylobacterium</taxon>
    </lineage>
</organism>
<accession>B8IHG9</accession>
<protein>
    <recommendedName>
        <fullName evidence="6">Electron transport protein SCO1/SenC</fullName>
    </recommendedName>
</protein>
<dbReference type="eggNOG" id="COG1999">
    <property type="taxonomic scope" value="Bacteria"/>
</dbReference>
<evidence type="ECO:0000256" key="1">
    <source>
        <dbReference type="SAM" id="MobiDB-lite"/>
    </source>
</evidence>
<evidence type="ECO:0000313" key="4">
    <source>
        <dbReference type="EMBL" id="ACL61632.1"/>
    </source>
</evidence>
<sequence length="342" mass="35462">MRRILLALLIALLPVAAPVTAQAGLSEADLAGAGLSPPAGARLPLALRFTDQTGRVLALGDALGERPALVLPVDFTCRTLCGPALAVVASVLAQTGLRPGADYRLIVLGLDPKDSLQEGRALLDAQVADPALRDATTLLRGEAAAVAGLTRAVGYHTAYDAEHDQFAHPAAVLAVTPDGHLSRALSTLALDGRDLRLALLEAGRGTIGGVAGRLAVLCYGFDAAHGIYTLAISRLMMIAAVLTVLGVALALWFLGRNGAATASGDHPPPHAEVLWAIFDRPKAASKHPKPLVRDKGDREERSWVLRGCGGAAAPQHEEPSLYHDPAAPRRDGGGGRAAREAS</sequence>
<keyword evidence="3" id="KW-0732">Signal</keyword>
<dbReference type="EMBL" id="CP001349">
    <property type="protein sequence ID" value="ACL61632.1"/>
    <property type="molecule type" value="Genomic_DNA"/>
</dbReference>
<dbReference type="RefSeq" id="WP_015933197.1">
    <property type="nucleotide sequence ID" value="NC_011894.1"/>
</dbReference>
<feature type="region of interest" description="Disordered" evidence="1">
    <location>
        <begin position="304"/>
        <end position="342"/>
    </location>
</feature>
<dbReference type="KEGG" id="mno:Mnod_6887"/>
<dbReference type="HOGENOM" id="CLU_058434_0_0_5"/>
<dbReference type="InterPro" id="IPR036249">
    <property type="entry name" value="Thioredoxin-like_sf"/>
</dbReference>
<gene>
    <name evidence="4" type="ordered locus">Mnod_6887</name>
</gene>
<name>B8IHG9_METNO</name>
<feature type="compositionally biased region" description="Basic and acidic residues" evidence="1">
    <location>
        <begin position="315"/>
        <end position="342"/>
    </location>
</feature>
<evidence type="ECO:0008006" key="6">
    <source>
        <dbReference type="Google" id="ProtNLM"/>
    </source>
</evidence>
<reference evidence="4 5" key="1">
    <citation type="submission" date="2009-01" db="EMBL/GenBank/DDBJ databases">
        <title>Complete sequence of chromosome of Methylobacterium nodulans ORS 2060.</title>
        <authorList>
            <consortium name="US DOE Joint Genome Institute"/>
            <person name="Lucas S."/>
            <person name="Copeland A."/>
            <person name="Lapidus A."/>
            <person name="Glavina del Rio T."/>
            <person name="Dalin E."/>
            <person name="Tice H."/>
            <person name="Bruce D."/>
            <person name="Goodwin L."/>
            <person name="Pitluck S."/>
            <person name="Sims D."/>
            <person name="Brettin T."/>
            <person name="Detter J.C."/>
            <person name="Han C."/>
            <person name="Larimer F."/>
            <person name="Land M."/>
            <person name="Hauser L."/>
            <person name="Kyrpides N."/>
            <person name="Ivanova N."/>
            <person name="Marx C.J."/>
            <person name="Richardson P."/>
        </authorList>
    </citation>
    <scope>NUCLEOTIDE SEQUENCE [LARGE SCALE GENOMIC DNA]</scope>
    <source>
        <strain evidence="5">LMG 21967 / CNCM I-2342 / ORS 2060</strain>
    </source>
</reference>
<keyword evidence="5" id="KW-1185">Reference proteome</keyword>
<proteinExistence type="predicted"/>
<keyword evidence="2" id="KW-1133">Transmembrane helix</keyword>